<feature type="non-terminal residue" evidence="2">
    <location>
        <position position="1"/>
    </location>
</feature>
<feature type="coiled-coil region" evidence="1">
    <location>
        <begin position="143"/>
        <end position="177"/>
    </location>
</feature>
<proteinExistence type="predicted"/>
<name>A0ABN9TFI9_9DINO</name>
<evidence type="ECO:0000313" key="2">
    <source>
        <dbReference type="EMBL" id="CAK0844600.1"/>
    </source>
</evidence>
<sequence length="205" mass="22603">VFGLTRRLVSGRTRLAVAAVCLCVLVLSFSLVVSPLVSMEATGTQAVPTVQVNSNHRRLLQFPTLSVEIDRLKGLVASLVAIGDQEATNKYRIMLGEKESALLAARAPPPLEQQVNRAFHNMRTLEACLGKAVGQFEATQKLLAEQRERVQSISSELEQAEAKHKELVQREKKELADRTTALQVQLREAATRLFGSAAENLEKFK</sequence>
<keyword evidence="1" id="KW-0175">Coiled coil</keyword>
<evidence type="ECO:0000256" key="1">
    <source>
        <dbReference type="SAM" id="Coils"/>
    </source>
</evidence>
<feature type="non-terminal residue" evidence="2">
    <location>
        <position position="205"/>
    </location>
</feature>
<dbReference type="EMBL" id="CAUYUJ010014677">
    <property type="protein sequence ID" value="CAK0844600.1"/>
    <property type="molecule type" value="Genomic_DNA"/>
</dbReference>
<reference evidence="2" key="1">
    <citation type="submission" date="2023-10" db="EMBL/GenBank/DDBJ databases">
        <authorList>
            <person name="Chen Y."/>
            <person name="Shah S."/>
            <person name="Dougan E. K."/>
            <person name="Thang M."/>
            <person name="Chan C."/>
        </authorList>
    </citation>
    <scope>NUCLEOTIDE SEQUENCE [LARGE SCALE GENOMIC DNA]</scope>
</reference>
<gene>
    <name evidence="2" type="ORF">PCOR1329_LOCUS38667</name>
</gene>
<comment type="caution">
    <text evidence="2">The sequence shown here is derived from an EMBL/GenBank/DDBJ whole genome shotgun (WGS) entry which is preliminary data.</text>
</comment>
<evidence type="ECO:0000313" key="3">
    <source>
        <dbReference type="Proteomes" id="UP001189429"/>
    </source>
</evidence>
<protein>
    <submittedName>
        <fullName evidence="2">Uncharacterized protein</fullName>
    </submittedName>
</protein>
<organism evidence="2 3">
    <name type="scientific">Prorocentrum cordatum</name>
    <dbReference type="NCBI Taxonomy" id="2364126"/>
    <lineage>
        <taxon>Eukaryota</taxon>
        <taxon>Sar</taxon>
        <taxon>Alveolata</taxon>
        <taxon>Dinophyceae</taxon>
        <taxon>Prorocentrales</taxon>
        <taxon>Prorocentraceae</taxon>
        <taxon>Prorocentrum</taxon>
    </lineage>
</organism>
<dbReference type="Proteomes" id="UP001189429">
    <property type="component" value="Unassembled WGS sequence"/>
</dbReference>
<accession>A0ABN9TFI9</accession>
<keyword evidence="3" id="KW-1185">Reference proteome</keyword>